<dbReference type="PANTHER" id="PTHR36698">
    <property type="entry name" value="BLL5892 PROTEIN"/>
    <property type="match status" value="1"/>
</dbReference>
<feature type="transmembrane region" description="Helical" evidence="2">
    <location>
        <begin position="7"/>
        <end position="29"/>
    </location>
</feature>
<evidence type="ECO:0000256" key="1">
    <source>
        <dbReference type="SAM" id="MobiDB-lite"/>
    </source>
</evidence>
<reference evidence="4 6" key="1">
    <citation type="submission" date="2014-02" db="EMBL/GenBank/DDBJ databases">
        <title>Expanding our view of genomic diversity in Candidatus Accumulibacter clades.</title>
        <authorList>
            <person name="Skennerton C.T."/>
            <person name="Barr J.J."/>
            <person name="Slater F.R."/>
            <person name="Bond P.L."/>
            <person name="Tyson G.W."/>
        </authorList>
    </citation>
    <scope>NUCLEOTIDE SEQUENCE [LARGE SCALE GENOMIC DNA]</scope>
    <source>
        <strain evidence="6">SK-02</strain>
    </source>
</reference>
<dbReference type="KEGG" id="acog:HWD57_06975"/>
<dbReference type="Proteomes" id="UP000021315">
    <property type="component" value="Unassembled WGS sequence"/>
</dbReference>
<dbReference type="STRING" id="1453999.AW06_000072"/>
<accession>A0A7D5N9V9</accession>
<accession>A0A080MLD6</accession>
<sequence length="311" mass="33355">MENRSHALMAGLFTLFLGFAGALSIWWFGGKHEATVEYTVVTRHNVTGLSLQGQVRYRGIRVGKVQAIELDPQDAHNILIRISVDSKVPVTRATTARLGYQGVTGIAHILLEDSGNDPTRLAGGKDSPRIEMRSSLIQELSDSGAAVLGQAREFLASANLALDSENRQHLATILANLEATTGHANEVTRQLRQLLAPENLRLLHATLVRAEQAAAEAAPLLVESRRLMVGLQPLGEKLDRLVGEPSSDGITALVARLNGVGNDLSGNSRQLNRVLQMLEESPQSLVFGPPASAPGPGEAGFVAPPSREERP</sequence>
<keyword evidence="2" id="KW-0812">Transmembrane</keyword>
<feature type="domain" description="Mce/MlaD" evidence="3">
    <location>
        <begin position="38"/>
        <end position="112"/>
    </location>
</feature>
<dbReference type="InterPro" id="IPR003399">
    <property type="entry name" value="Mce/MlaD"/>
</dbReference>
<dbReference type="AlphaFoldDB" id="A0A080MLD6"/>
<evidence type="ECO:0000313" key="4">
    <source>
        <dbReference type="EMBL" id="KFB78459.1"/>
    </source>
</evidence>
<evidence type="ECO:0000313" key="7">
    <source>
        <dbReference type="Proteomes" id="UP000509684"/>
    </source>
</evidence>
<evidence type="ECO:0000313" key="6">
    <source>
        <dbReference type="Proteomes" id="UP000021315"/>
    </source>
</evidence>
<dbReference type="EMBL" id="JDST02000003">
    <property type="protein sequence ID" value="KFB78459.1"/>
    <property type="molecule type" value="Genomic_DNA"/>
</dbReference>
<dbReference type="Proteomes" id="UP000509684">
    <property type="component" value="Chromosome"/>
</dbReference>
<protein>
    <submittedName>
        <fullName evidence="4 5">MCE family protein</fullName>
    </submittedName>
</protein>
<evidence type="ECO:0000313" key="5">
    <source>
        <dbReference type="EMBL" id="QLH49552.1"/>
    </source>
</evidence>
<keyword evidence="2" id="KW-0472">Membrane</keyword>
<dbReference type="RefSeq" id="WP_034943797.1">
    <property type="nucleotide sequence ID" value="NZ_JDST02000003.1"/>
</dbReference>
<dbReference type="PANTHER" id="PTHR36698:SF3">
    <property type="entry name" value="ABC-TYPE TRANSPORT AUXILIARY LIPOPROTEIN COMPONENT DOMAIN-CONTAINING PROTEIN"/>
    <property type="match status" value="1"/>
</dbReference>
<evidence type="ECO:0000259" key="3">
    <source>
        <dbReference type="Pfam" id="PF02470"/>
    </source>
</evidence>
<organism evidence="4 6">
    <name type="scientific">Candidatus Accumulibacter cognatus</name>
    <dbReference type="NCBI Taxonomy" id="2954383"/>
    <lineage>
        <taxon>Bacteria</taxon>
        <taxon>Pseudomonadati</taxon>
        <taxon>Pseudomonadota</taxon>
        <taxon>Betaproteobacteria</taxon>
        <taxon>Candidatus Accumulibacter</taxon>
    </lineage>
</organism>
<dbReference type="Pfam" id="PF02470">
    <property type="entry name" value="MlaD"/>
    <property type="match status" value="1"/>
</dbReference>
<feature type="compositionally biased region" description="Low complexity" evidence="1">
    <location>
        <begin position="288"/>
        <end position="300"/>
    </location>
</feature>
<evidence type="ECO:0000256" key="2">
    <source>
        <dbReference type="SAM" id="Phobius"/>
    </source>
</evidence>
<reference evidence="5 7" key="2">
    <citation type="journal article" date="2019" name="Microbiome">
        <title>Annotated bacterial chromosomes from frame-shift-corrected long-read metagenomic data.</title>
        <authorList>
            <person name="Arumugam K."/>
            <person name="Bagci C."/>
            <person name="Bessarab I."/>
            <person name="Beier S."/>
            <person name="Buchfink B."/>
            <person name="Gorska A."/>
            <person name="Qiu G."/>
            <person name="Huson D.H."/>
            <person name="Williams R.B.H."/>
        </authorList>
    </citation>
    <scope>NUCLEOTIDE SEQUENCE [LARGE SCALE GENOMIC DNA]</scope>
    <source>
        <strain evidence="5">SSA1</strain>
    </source>
</reference>
<gene>
    <name evidence="4" type="ORF">AW06_000072</name>
    <name evidence="5" type="ORF">HWD57_06975</name>
</gene>
<reference evidence="5" key="3">
    <citation type="submission" date="2020-06" db="EMBL/GenBank/DDBJ databases">
        <authorList>
            <person name="Arumugam K."/>
            <person name="Besarab I."/>
            <person name="Haryono M."/>
            <person name="Bagci C."/>
            <person name="Beier S."/>
            <person name="Buchfink B."/>
            <person name="Gorska A."/>
            <person name="Qiu G."/>
            <person name="Huson D.H."/>
            <person name="Williams R.B."/>
        </authorList>
    </citation>
    <scope>NUCLEOTIDE SEQUENCE</scope>
    <source>
        <strain evidence="5">SSA1</strain>
    </source>
</reference>
<proteinExistence type="predicted"/>
<dbReference type="EMBL" id="CP058708">
    <property type="protein sequence ID" value="QLH49552.1"/>
    <property type="molecule type" value="Genomic_DNA"/>
</dbReference>
<name>A0A080MLD6_9PROT</name>
<feature type="region of interest" description="Disordered" evidence="1">
    <location>
        <begin position="282"/>
        <end position="311"/>
    </location>
</feature>
<keyword evidence="6" id="KW-1185">Reference proteome</keyword>
<keyword evidence="2" id="KW-1133">Transmembrane helix</keyword>